<gene>
    <name evidence="2" type="ORF">Rsub_01351</name>
</gene>
<feature type="transmembrane region" description="Helical" evidence="1">
    <location>
        <begin position="511"/>
        <end position="528"/>
    </location>
</feature>
<feature type="transmembrane region" description="Helical" evidence="1">
    <location>
        <begin position="348"/>
        <end position="369"/>
    </location>
</feature>
<dbReference type="InParanoid" id="A0A2V0NQH3"/>
<dbReference type="FunCoup" id="A0A2V0NQH3">
    <property type="interactions" value="494"/>
</dbReference>
<feature type="transmembrane region" description="Helical" evidence="1">
    <location>
        <begin position="70"/>
        <end position="91"/>
    </location>
</feature>
<dbReference type="EMBL" id="BDRX01000007">
    <property type="protein sequence ID" value="GBF88852.1"/>
    <property type="molecule type" value="Genomic_DNA"/>
</dbReference>
<feature type="transmembrane region" description="Helical" evidence="1">
    <location>
        <begin position="214"/>
        <end position="237"/>
    </location>
</feature>
<feature type="transmembrane region" description="Helical" evidence="1">
    <location>
        <begin position="243"/>
        <end position="268"/>
    </location>
</feature>
<sequence length="645" mass="67039">MAARAPSAAGGARFAPGEFRYNGRVAAALVPSMAVAAALGGRAVMGVLTVGAMVWYLLDAMSLREGSLSVGWATLFLANAALVFDVLSTAFSRPPLLTIMLLLLLGALFVLAGMWLTLQFRWIQMQHPAVVLAFERQVLTASLPVAGVVTTLGIGAVTDAEDAPYYLAALLCALYAAMGRPLVSSFHAGRAARSFGGVAPAPPREALVQSRFDASLMALTTVVLPPLSYLAIHWAVLNHWLHLWSLLLLLSGPLALLCALPGGLWWLPGPPAVVTGFKRFLLLLSALGVLAGFEGRVVFHAFGPYIKVPPPLSYVVVTIALLGLALLVIAHLSGVLGTALDVTLAGSCLLLCTTAGAVAAGVPFEWLPAPLVAAVGLSLYYDSRSVREYAIFVAGALLTGYWFVSHHFGFLDARVGHLRVKTACRLALAALAPALAVPGLVIARAGRGAVGALLFVQAELICVLEEQLYSAAALEGPGAEEMYPAYLVVATSAAGAAAAHRLAAAGLAPRWAGWVVPALYGAKLAMLVVPEAHLVLPIGLLALSATAPLAAHPPPPGKRRPRLQPWQGLGYAAATTAAVALARFAVFDVTLVLGTTVAVVCFITLLQNPVLGSVVWLPLLGLGWAGACGFTLAMQGALPLPDAER</sequence>
<feature type="transmembrane region" description="Helical" evidence="1">
    <location>
        <begin position="163"/>
        <end position="183"/>
    </location>
</feature>
<feature type="transmembrane region" description="Helical" evidence="1">
    <location>
        <begin position="423"/>
        <end position="443"/>
    </location>
</feature>
<accession>A0A2V0NQH3</accession>
<dbReference type="PANTHER" id="PTHR35313:SF1">
    <property type="entry name" value="NO EXINE FORMATION 1"/>
    <property type="match status" value="1"/>
</dbReference>
<feature type="transmembrane region" description="Helical" evidence="1">
    <location>
        <begin position="572"/>
        <end position="605"/>
    </location>
</feature>
<proteinExistence type="predicted"/>
<organism evidence="2 3">
    <name type="scientific">Raphidocelis subcapitata</name>
    <dbReference type="NCBI Taxonomy" id="307507"/>
    <lineage>
        <taxon>Eukaryota</taxon>
        <taxon>Viridiplantae</taxon>
        <taxon>Chlorophyta</taxon>
        <taxon>core chlorophytes</taxon>
        <taxon>Chlorophyceae</taxon>
        <taxon>CS clade</taxon>
        <taxon>Sphaeropleales</taxon>
        <taxon>Selenastraceae</taxon>
        <taxon>Raphidocelis</taxon>
    </lineage>
</organism>
<keyword evidence="1" id="KW-0472">Membrane</keyword>
<dbReference type="OrthoDB" id="10046650at2759"/>
<feature type="transmembrane region" description="Helical" evidence="1">
    <location>
        <begin position="33"/>
        <end position="58"/>
    </location>
</feature>
<feature type="transmembrane region" description="Helical" evidence="1">
    <location>
        <begin position="314"/>
        <end position="336"/>
    </location>
</feature>
<dbReference type="STRING" id="307507.A0A2V0NQH3"/>
<feature type="transmembrane region" description="Helical" evidence="1">
    <location>
        <begin position="97"/>
        <end position="118"/>
    </location>
</feature>
<name>A0A2V0NQH3_9CHLO</name>
<dbReference type="PANTHER" id="PTHR35313">
    <property type="entry name" value="NO EXINE FORMATION 1"/>
    <property type="match status" value="1"/>
</dbReference>
<feature type="transmembrane region" description="Helical" evidence="1">
    <location>
        <begin position="138"/>
        <end position="157"/>
    </location>
</feature>
<feature type="transmembrane region" description="Helical" evidence="1">
    <location>
        <begin position="280"/>
        <end position="302"/>
    </location>
</feature>
<keyword evidence="1" id="KW-1133">Transmembrane helix</keyword>
<feature type="transmembrane region" description="Helical" evidence="1">
    <location>
        <begin position="483"/>
        <end position="504"/>
    </location>
</feature>
<keyword evidence="1" id="KW-0812">Transmembrane</keyword>
<dbReference type="AlphaFoldDB" id="A0A2V0NQH3"/>
<keyword evidence="3" id="KW-1185">Reference proteome</keyword>
<feature type="transmembrane region" description="Helical" evidence="1">
    <location>
        <begin position="389"/>
        <end position="411"/>
    </location>
</feature>
<evidence type="ECO:0000313" key="3">
    <source>
        <dbReference type="Proteomes" id="UP000247498"/>
    </source>
</evidence>
<evidence type="ECO:0000313" key="2">
    <source>
        <dbReference type="EMBL" id="GBF88852.1"/>
    </source>
</evidence>
<feature type="transmembrane region" description="Helical" evidence="1">
    <location>
        <begin position="617"/>
        <end position="638"/>
    </location>
</feature>
<protein>
    <submittedName>
        <fullName evidence="2">No exine formation</fullName>
    </submittedName>
</protein>
<reference evidence="2 3" key="1">
    <citation type="journal article" date="2018" name="Sci. Rep.">
        <title>Raphidocelis subcapitata (=Pseudokirchneriella subcapitata) provides an insight into genome evolution and environmental adaptations in the Sphaeropleales.</title>
        <authorList>
            <person name="Suzuki S."/>
            <person name="Yamaguchi H."/>
            <person name="Nakajima N."/>
            <person name="Kawachi M."/>
        </authorList>
    </citation>
    <scope>NUCLEOTIDE SEQUENCE [LARGE SCALE GENOMIC DNA]</scope>
    <source>
        <strain evidence="2 3">NIES-35</strain>
    </source>
</reference>
<comment type="caution">
    <text evidence="2">The sequence shown here is derived from an EMBL/GenBank/DDBJ whole genome shotgun (WGS) entry which is preliminary data.</text>
</comment>
<evidence type="ECO:0000256" key="1">
    <source>
        <dbReference type="SAM" id="Phobius"/>
    </source>
</evidence>
<dbReference type="Proteomes" id="UP000247498">
    <property type="component" value="Unassembled WGS sequence"/>
</dbReference>